<keyword evidence="3" id="KW-1185">Reference proteome</keyword>
<proteinExistence type="predicted"/>
<accession>A0A1Z2XSR5</accession>
<dbReference type="Proteomes" id="UP000596035">
    <property type="component" value="Chromosome"/>
</dbReference>
<dbReference type="EMBL" id="CP065321">
    <property type="protein sequence ID" value="QQR30741.1"/>
    <property type="molecule type" value="Genomic_DNA"/>
</dbReference>
<dbReference type="RefSeq" id="WP_066539918.1">
    <property type="nucleotide sequence ID" value="NZ_CP021422.1"/>
</dbReference>
<dbReference type="InterPro" id="IPR049215">
    <property type="entry name" value="DUF6809"/>
</dbReference>
<evidence type="ECO:0000313" key="1">
    <source>
        <dbReference type="EMBL" id="ASB41483.1"/>
    </source>
</evidence>
<protein>
    <submittedName>
        <fullName evidence="2">Uncharacterized protein</fullName>
    </submittedName>
</protein>
<dbReference type="Proteomes" id="UP000196710">
    <property type="component" value="Chromosome"/>
</dbReference>
<dbReference type="Pfam" id="PF20648">
    <property type="entry name" value="DUF6809"/>
    <property type="match status" value="1"/>
</dbReference>
<organism evidence="2 4">
    <name type="scientific">Acutalibacter muris</name>
    <dbReference type="NCBI Taxonomy" id="1796620"/>
    <lineage>
        <taxon>Bacteria</taxon>
        <taxon>Bacillati</taxon>
        <taxon>Bacillota</taxon>
        <taxon>Clostridia</taxon>
        <taxon>Eubacteriales</taxon>
        <taxon>Acutalibacteraceae</taxon>
        <taxon>Acutalibacter</taxon>
    </lineage>
</organism>
<reference evidence="1" key="1">
    <citation type="journal article" date="2017" name="Genome Announc.">
        <title>High-Quality Whole-Genome Sequences of the Oligo-Mouse-Microbiota Bacterial Community.</title>
        <authorList>
            <person name="Garzetti D."/>
            <person name="Brugiroux S."/>
            <person name="Bunk B."/>
            <person name="Pukall R."/>
            <person name="McCoy K.D."/>
            <person name="Macpherson A.J."/>
            <person name="Stecher B."/>
        </authorList>
    </citation>
    <scope>NUCLEOTIDE SEQUENCE</scope>
    <source>
        <strain evidence="1">KB18</strain>
    </source>
</reference>
<evidence type="ECO:0000313" key="3">
    <source>
        <dbReference type="Proteomes" id="UP000196710"/>
    </source>
</evidence>
<dbReference type="EMBL" id="CP021422">
    <property type="protein sequence ID" value="ASB41483.1"/>
    <property type="molecule type" value="Genomic_DNA"/>
</dbReference>
<reference evidence="2 4" key="3">
    <citation type="submission" date="2020-11" db="EMBL/GenBank/DDBJ databases">
        <title>Closed and high quality bacterial genomes of the OMM12 community.</title>
        <authorList>
            <person name="Marbouty M."/>
            <person name="Lamy-Besnier Q."/>
            <person name="Debarbieux L."/>
            <person name="Koszul R."/>
        </authorList>
    </citation>
    <scope>NUCLEOTIDE SEQUENCE [LARGE SCALE GENOMIC DNA]</scope>
    <source>
        <strain evidence="2 4">KB18</strain>
    </source>
</reference>
<dbReference type="KEGG" id="amur:ADH66_12965"/>
<reference evidence="3" key="2">
    <citation type="submission" date="2017-05" db="EMBL/GenBank/DDBJ databases">
        <title>Improved OligoMM genomes.</title>
        <authorList>
            <person name="Garzetti D."/>
        </authorList>
    </citation>
    <scope>NUCLEOTIDE SEQUENCE [LARGE SCALE GENOMIC DNA]</scope>
    <source>
        <strain evidence="3">KB18</strain>
    </source>
</reference>
<gene>
    <name evidence="1" type="ORF">ADH66_12965</name>
    <name evidence="2" type="ORF">I5Q82_03295</name>
</gene>
<name>A0A1Z2XSR5_9FIRM</name>
<sequence>MEDILRQLFYGDYIPFEILTELDGSGKYDRGDVTKQLQALVQPEQFSLIEKLLGDVYESQTKNMVKAFKVGVRFGAQFVMAACLDKAGQEDAE</sequence>
<evidence type="ECO:0000313" key="2">
    <source>
        <dbReference type="EMBL" id="QQR30741.1"/>
    </source>
</evidence>
<dbReference type="AlphaFoldDB" id="A0A1Z2XSR5"/>
<evidence type="ECO:0000313" key="4">
    <source>
        <dbReference type="Proteomes" id="UP000596035"/>
    </source>
</evidence>